<gene>
    <name evidence="1" type="ORF">L3X38_007994</name>
</gene>
<name>A0AAD5F6K9_PRUDU</name>
<evidence type="ECO:0000313" key="2">
    <source>
        <dbReference type="Proteomes" id="UP001054821"/>
    </source>
</evidence>
<accession>A0AAD5F6K9</accession>
<proteinExistence type="predicted"/>
<comment type="caution">
    <text evidence="1">The sequence shown here is derived from an EMBL/GenBank/DDBJ whole genome shotgun (WGS) entry which is preliminary data.</text>
</comment>
<dbReference type="Proteomes" id="UP001054821">
    <property type="component" value="Chromosome 1"/>
</dbReference>
<sequence length="131" mass="15239">MNITRSLVAWEALEQVEHMKELNRCLWEIVLLKGLCMEQGSRPGRRRQSQFEQCDIYWSEGNQRCAECNHVELWSKHKLHKIRMSHVNITSWASGTHQVSANGTSSCTPAVPCPHHDCLRLRYGEDEDFVF</sequence>
<dbReference type="EMBL" id="JAJFAZ020000001">
    <property type="protein sequence ID" value="KAI5355099.1"/>
    <property type="molecule type" value="Genomic_DNA"/>
</dbReference>
<protein>
    <submittedName>
        <fullName evidence="1">Uncharacterized protein</fullName>
    </submittedName>
</protein>
<organism evidence="1 2">
    <name type="scientific">Prunus dulcis</name>
    <name type="common">Almond</name>
    <name type="synonym">Amygdalus dulcis</name>
    <dbReference type="NCBI Taxonomy" id="3755"/>
    <lineage>
        <taxon>Eukaryota</taxon>
        <taxon>Viridiplantae</taxon>
        <taxon>Streptophyta</taxon>
        <taxon>Embryophyta</taxon>
        <taxon>Tracheophyta</taxon>
        <taxon>Spermatophyta</taxon>
        <taxon>Magnoliopsida</taxon>
        <taxon>eudicotyledons</taxon>
        <taxon>Gunneridae</taxon>
        <taxon>Pentapetalae</taxon>
        <taxon>rosids</taxon>
        <taxon>fabids</taxon>
        <taxon>Rosales</taxon>
        <taxon>Rosaceae</taxon>
        <taxon>Amygdaloideae</taxon>
        <taxon>Amygdaleae</taxon>
        <taxon>Prunus</taxon>
    </lineage>
</organism>
<keyword evidence="2" id="KW-1185">Reference proteome</keyword>
<dbReference type="AlphaFoldDB" id="A0AAD5F6K9"/>
<reference evidence="1 2" key="1">
    <citation type="journal article" date="2022" name="G3 (Bethesda)">
        <title>Whole-genome sequence and methylome profiling of the almond [Prunus dulcis (Mill.) D.A. Webb] cultivar 'Nonpareil'.</title>
        <authorList>
            <person name="D'Amico-Willman K.M."/>
            <person name="Ouma W.Z."/>
            <person name="Meulia T."/>
            <person name="Sideli G.M."/>
            <person name="Gradziel T.M."/>
            <person name="Fresnedo-Ramirez J."/>
        </authorList>
    </citation>
    <scope>NUCLEOTIDE SEQUENCE [LARGE SCALE GENOMIC DNA]</scope>
    <source>
        <strain evidence="1">Clone GOH B32 T37-40</strain>
    </source>
</reference>
<evidence type="ECO:0000313" key="1">
    <source>
        <dbReference type="EMBL" id="KAI5355099.1"/>
    </source>
</evidence>